<dbReference type="PANTHER" id="PTHR24276:SF97">
    <property type="entry name" value="GH13245P2-RELATED"/>
    <property type="match status" value="1"/>
</dbReference>
<keyword evidence="5" id="KW-0378">Hydrolase</keyword>
<evidence type="ECO:0000313" key="17">
    <source>
        <dbReference type="EMBL" id="CAH2092299.1"/>
    </source>
</evidence>
<comment type="caution">
    <text evidence="17">The sequence shown here is derived from an EMBL/GenBank/DDBJ whole genome shotgun (WGS) entry which is preliminary data.</text>
</comment>
<reference evidence="17" key="1">
    <citation type="submission" date="2022-03" db="EMBL/GenBank/DDBJ databases">
        <authorList>
            <person name="Tunstrom K."/>
        </authorList>
    </citation>
    <scope>NUCLEOTIDE SEQUENCE</scope>
</reference>
<evidence type="ECO:0000259" key="16">
    <source>
        <dbReference type="PROSITE" id="PS50240"/>
    </source>
</evidence>
<evidence type="ECO:0000256" key="9">
    <source>
        <dbReference type="ARBA" id="ARBA00023240"/>
    </source>
</evidence>
<comment type="similarity">
    <text evidence="10">Belongs to the peptidase S1 family. CLIP subfamily.</text>
</comment>
<name>A0AAU9TXC5_EUPED</name>
<dbReference type="Gene3D" id="2.40.10.10">
    <property type="entry name" value="Trypsin-like serine proteases"/>
    <property type="match status" value="1"/>
</dbReference>
<keyword evidence="4" id="KW-0222">Digestion</keyword>
<dbReference type="EMBL" id="CAKOGL010000011">
    <property type="protein sequence ID" value="CAH2092299.1"/>
    <property type="molecule type" value="Genomic_DNA"/>
</dbReference>
<dbReference type="InterPro" id="IPR018114">
    <property type="entry name" value="TRYPSIN_HIS"/>
</dbReference>
<accession>A0AAU9TXC5</accession>
<evidence type="ECO:0000256" key="3">
    <source>
        <dbReference type="ARBA" id="ARBA00022670"/>
    </source>
</evidence>
<keyword evidence="7" id="KW-0865">Zymogen</keyword>
<dbReference type="InterPro" id="IPR001314">
    <property type="entry name" value="Peptidase_S1A"/>
</dbReference>
<dbReference type="FunFam" id="2.40.10.10:FF:000002">
    <property type="entry name" value="Transmembrane protease serine"/>
    <property type="match status" value="1"/>
</dbReference>
<dbReference type="GO" id="GO:0004252">
    <property type="term" value="F:serine-type endopeptidase activity"/>
    <property type="evidence" value="ECO:0007669"/>
    <property type="project" value="UniProtKB-EC"/>
</dbReference>
<evidence type="ECO:0000256" key="6">
    <source>
        <dbReference type="ARBA" id="ARBA00022825"/>
    </source>
</evidence>
<sequence>MEKFFFLTFFLLFCCRRIVGDVVSRRRLNRSTDDSINTDDRIVGGYEISTIQDVPYQVFLLVQRGDNYYQCGGSIISETYILTAAHCLRRVSQVYVRAGSTVTNIGGTLYNTTQYTRHPFYNRVNKDYDVGLVNIPDGITLDGQNTKAVALPNENTTIAPGTNLLITGWGRTEDNYLGSENLKAVQIPTISSDECRKTYPKLTTQQFCAAVPEGGKDSCQGDSGGPAVATDSGVQLGIVSYGEGCGRPGYPGVYTDVTRVRSWIRMNAGV</sequence>
<dbReference type="InterPro" id="IPR001254">
    <property type="entry name" value="Trypsin_dom"/>
</dbReference>
<evidence type="ECO:0000256" key="13">
    <source>
        <dbReference type="ARBA" id="ARBA00055534"/>
    </source>
</evidence>
<evidence type="ECO:0000256" key="8">
    <source>
        <dbReference type="ARBA" id="ARBA00023157"/>
    </source>
</evidence>
<dbReference type="CDD" id="cd00190">
    <property type="entry name" value="Tryp_SPc"/>
    <property type="match status" value="1"/>
</dbReference>
<dbReference type="SMART" id="SM00020">
    <property type="entry name" value="Tryp_SPc"/>
    <property type="match status" value="1"/>
</dbReference>
<dbReference type="AlphaFoldDB" id="A0AAU9TXC5"/>
<evidence type="ECO:0000256" key="7">
    <source>
        <dbReference type="ARBA" id="ARBA00023145"/>
    </source>
</evidence>
<evidence type="ECO:0000256" key="12">
    <source>
        <dbReference type="ARBA" id="ARBA00038868"/>
    </source>
</evidence>
<proteinExistence type="inferred from homology"/>
<evidence type="ECO:0000256" key="15">
    <source>
        <dbReference type="SAM" id="SignalP"/>
    </source>
</evidence>
<dbReference type="FunFam" id="2.40.10.10:FF:000068">
    <property type="entry name" value="transmembrane protease serine 2"/>
    <property type="match status" value="1"/>
</dbReference>
<evidence type="ECO:0000256" key="14">
    <source>
        <dbReference type="ARBA" id="ARBA00084094"/>
    </source>
</evidence>
<evidence type="ECO:0000256" key="5">
    <source>
        <dbReference type="ARBA" id="ARBA00022801"/>
    </source>
</evidence>
<dbReference type="GO" id="GO:0007586">
    <property type="term" value="P:digestion"/>
    <property type="evidence" value="ECO:0007669"/>
    <property type="project" value="UniProtKB-KW"/>
</dbReference>
<evidence type="ECO:0000256" key="2">
    <source>
        <dbReference type="ARBA" id="ARBA00022656"/>
    </source>
</evidence>
<protein>
    <recommendedName>
        <fullName evidence="12">trypsin</fullName>
        <ecNumber evidence="12">3.4.21.4</ecNumber>
    </recommendedName>
</protein>
<keyword evidence="14" id="KW-1205">Fibrinolytic toxin</keyword>
<evidence type="ECO:0000256" key="11">
    <source>
        <dbReference type="ARBA" id="ARBA00036320"/>
    </source>
</evidence>
<keyword evidence="18" id="KW-1185">Reference proteome</keyword>
<organism evidence="17 18">
    <name type="scientific">Euphydryas editha</name>
    <name type="common">Edith's checkerspot</name>
    <dbReference type="NCBI Taxonomy" id="104508"/>
    <lineage>
        <taxon>Eukaryota</taxon>
        <taxon>Metazoa</taxon>
        <taxon>Ecdysozoa</taxon>
        <taxon>Arthropoda</taxon>
        <taxon>Hexapoda</taxon>
        <taxon>Insecta</taxon>
        <taxon>Pterygota</taxon>
        <taxon>Neoptera</taxon>
        <taxon>Endopterygota</taxon>
        <taxon>Lepidoptera</taxon>
        <taxon>Glossata</taxon>
        <taxon>Ditrysia</taxon>
        <taxon>Papilionoidea</taxon>
        <taxon>Nymphalidae</taxon>
        <taxon>Nymphalinae</taxon>
        <taxon>Euphydryas</taxon>
    </lineage>
</organism>
<evidence type="ECO:0000256" key="1">
    <source>
        <dbReference type="ARBA" id="ARBA00004239"/>
    </source>
</evidence>
<comment type="catalytic activity">
    <reaction evidence="11">
        <text>Preferential cleavage: Arg-|-Xaa, Lys-|-Xaa.</text>
        <dbReference type="EC" id="3.4.21.4"/>
    </reaction>
</comment>
<keyword evidence="6" id="KW-0720">Serine protease</keyword>
<keyword evidence="15" id="KW-0732">Signal</keyword>
<dbReference type="Proteomes" id="UP001153954">
    <property type="component" value="Unassembled WGS sequence"/>
</dbReference>
<dbReference type="InterPro" id="IPR050430">
    <property type="entry name" value="Peptidase_S1"/>
</dbReference>
<evidence type="ECO:0000256" key="10">
    <source>
        <dbReference type="ARBA" id="ARBA00024195"/>
    </source>
</evidence>
<evidence type="ECO:0000313" key="18">
    <source>
        <dbReference type="Proteomes" id="UP001153954"/>
    </source>
</evidence>
<dbReference type="PRINTS" id="PR00722">
    <property type="entry name" value="CHYMOTRYPSIN"/>
</dbReference>
<dbReference type="PANTHER" id="PTHR24276">
    <property type="entry name" value="POLYSERASE-RELATED"/>
    <property type="match status" value="1"/>
</dbReference>
<keyword evidence="9" id="KW-1199">Hemostasis impairing toxin</keyword>
<dbReference type="GO" id="GO:0005576">
    <property type="term" value="C:extracellular region"/>
    <property type="evidence" value="ECO:0007669"/>
    <property type="project" value="UniProtKB-SubCell"/>
</dbReference>
<dbReference type="PROSITE" id="PS00134">
    <property type="entry name" value="TRYPSIN_HIS"/>
    <property type="match status" value="1"/>
</dbReference>
<keyword evidence="2" id="KW-0800">Toxin</keyword>
<dbReference type="GO" id="GO:0006508">
    <property type="term" value="P:proteolysis"/>
    <property type="evidence" value="ECO:0007669"/>
    <property type="project" value="UniProtKB-KW"/>
</dbReference>
<comment type="subcellular location">
    <subcellularLocation>
        <location evidence="1">Secreted</location>
        <location evidence="1">Extracellular space</location>
    </subcellularLocation>
</comment>
<keyword evidence="3" id="KW-0645">Protease</keyword>
<dbReference type="Pfam" id="PF00089">
    <property type="entry name" value="Trypsin"/>
    <property type="match status" value="1"/>
</dbReference>
<dbReference type="SUPFAM" id="SSF50494">
    <property type="entry name" value="Trypsin-like serine proteases"/>
    <property type="match status" value="1"/>
</dbReference>
<dbReference type="EC" id="3.4.21.4" evidence="12"/>
<feature type="chain" id="PRO_5043493909" description="trypsin" evidence="15">
    <location>
        <begin position="21"/>
        <end position="270"/>
    </location>
</feature>
<feature type="domain" description="Peptidase S1" evidence="16">
    <location>
        <begin position="42"/>
        <end position="269"/>
    </location>
</feature>
<gene>
    <name evidence="17" type="ORF">EEDITHA_LOCUS8073</name>
</gene>
<dbReference type="PROSITE" id="PS50240">
    <property type="entry name" value="TRYPSIN_DOM"/>
    <property type="match status" value="1"/>
</dbReference>
<feature type="signal peptide" evidence="15">
    <location>
        <begin position="1"/>
        <end position="20"/>
    </location>
</feature>
<dbReference type="InterPro" id="IPR043504">
    <property type="entry name" value="Peptidase_S1_PA_chymotrypsin"/>
</dbReference>
<comment type="function">
    <text evidence="13">Fibrinolytic activity; shows preferential cleavage of Arg-Gly bonds in all three fibrinogen chains. Contact with the caterpillars causes severe bleeding, due the anticoagulant effect of the protein.</text>
</comment>
<dbReference type="InterPro" id="IPR009003">
    <property type="entry name" value="Peptidase_S1_PA"/>
</dbReference>
<keyword evidence="8" id="KW-1015">Disulfide bond</keyword>
<evidence type="ECO:0000256" key="4">
    <source>
        <dbReference type="ARBA" id="ARBA00022757"/>
    </source>
</evidence>
<dbReference type="GO" id="GO:0090729">
    <property type="term" value="F:toxin activity"/>
    <property type="evidence" value="ECO:0007669"/>
    <property type="project" value="UniProtKB-KW"/>
</dbReference>